<evidence type="ECO:0000259" key="3">
    <source>
        <dbReference type="PROSITE" id="PS50234"/>
    </source>
</evidence>
<feature type="compositionally biased region" description="Low complexity" evidence="1">
    <location>
        <begin position="744"/>
        <end position="754"/>
    </location>
</feature>
<gene>
    <name evidence="4" type="ORF">TCNE_LOCUS12960</name>
</gene>
<feature type="compositionally biased region" description="Polar residues" evidence="1">
    <location>
        <begin position="722"/>
        <end position="733"/>
    </location>
</feature>
<protein>
    <submittedName>
        <fullName evidence="6">VWFA domain-containing protein</fullName>
    </submittedName>
</protein>
<feature type="compositionally biased region" description="Polar residues" evidence="1">
    <location>
        <begin position="1090"/>
        <end position="1102"/>
    </location>
</feature>
<feature type="region of interest" description="Disordered" evidence="1">
    <location>
        <begin position="1744"/>
        <end position="1770"/>
    </location>
</feature>
<keyword evidence="2" id="KW-0812">Transmembrane</keyword>
<feature type="region of interest" description="Disordered" evidence="1">
    <location>
        <begin position="964"/>
        <end position="1261"/>
    </location>
</feature>
<feature type="compositionally biased region" description="Low complexity" evidence="1">
    <location>
        <begin position="691"/>
        <end position="700"/>
    </location>
</feature>
<feature type="region of interest" description="Disordered" evidence="1">
    <location>
        <begin position="623"/>
        <end position="843"/>
    </location>
</feature>
<feature type="compositionally biased region" description="Low complexity" evidence="1">
    <location>
        <begin position="1580"/>
        <end position="1593"/>
    </location>
</feature>
<proteinExistence type="predicted"/>
<name>A0A183UWU0_TOXCA</name>
<feature type="compositionally biased region" description="Low complexity" evidence="1">
    <location>
        <begin position="1060"/>
        <end position="1072"/>
    </location>
</feature>
<feature type="compositionally biased region" description="Polar residues" evidence="1">
    <location>
        <begin position="755"/>
        <end position="783"/>
    </location>
</feature>
<keyword evidence="2" id="KW-0472">Membrane</keyword>
<dbReference type="SUPFAM" id="SSF53300">
    <property type="entry name" value="vWA-like"/>
    <property type="match status" value="1"/>
</dbReference>
<feature type="compositionally biased region" description="Polar residues" evidence="1">
    <location>
        <begin position="1132"/>
        <end position="1141"/>
    </location>
</feature>
<reference evidence="6" key="1">
    <citation type="submission" date="2016-06" db="UniProtKB">
        <authorList>
            <consortium name="WormBaseParasite"/>
        </authorList>
    </citation>
    <scope>IDENTIFICATION</scope>
</reference>
<feature type="domain" description="VWFA" evidence="3">
    <location>
        <begin position="1865"/>
        <end position="1956"/>
    </location>
</feature>
<keyword evidence="5" id="KW-1185">Reference proteome</keyword>
<feature type="compositionally biased region" description="Basic and acidic residues" evidence="1">
    <location>
        <begin position="1144"/>
        <end position="1158"/>
    </location>
</feature>
<feature type="compositionally biased region" description="Polar residues" evidence="1">
    <location>
        <begin position="623"/>
        <end position="673"/>
    </location>
</feature>
<feature type="compositionally biased region" description="Basic and acidic residues" evidence="1">
    <location>
        <begin position="389"/>
        <end position="400"/>
    </location>
</feature>
<feature type="compositionally biased region" description="Basic and acidic residues" evidence="1">
    <location>
        <begin position="701"/>
        <end position="711"/>
    </location>
</feature>
<feature type="compositionally biased region" description="Polar residues" evidence="1">
    <location>
        <begin position="252"/>
        <end position="265"/>
    </location>
</feature>
<sequence>MDERLAYLFEANRRRLARLRRIVIVLAILLVVVVCIAVALAVILLQLKLESLIAESKHQKYETDGSITRPEKSTRIVFAINVVGKKNGRTKDDHSRLSANVIRSIVSKRSSDGTEFALQKYSVPENTTFTMFSNPYKILRLLDAAMDLDFPFDNPNQTDAILQYRNEYGDSIKHPYQYSYVLFAADPSTYRNPLVYENDMKDSNEALNRISAAKNRVVVVGDVSVFHATDATIISTSSASGSHVDDHRMERPSTSSKTYPSSIPANTGVAPLPPHSESGRKGPSVLPTQTDNDKDYPEPVDSHIDSSKEPTNSATREESSDGNEIRSWDDENKQSNTLASHTLHSQRTQNVQGVVRPTYFHSDPPKIPGGDLSHTSSYGPTIAPIPEPSTRETPHFESPDYGRPLSTTNHIPSSRVVLSEPSRPTVKLPSATSSVDGKNENLSGREHELLATPRVIQDNSNKFHRTQTNLRTPTSPEDSSTEITSNAGIIFSTAPASRTNMSESRPELHADLGSSSLRQPYRTMSASEEASFTASLATLSSPPQLSISTTAPVTTHFRVGPSVADENRFASTLSSVADKEETEGKKQLFTGREGAELSEEIPRRGIMEKTTLGNENWEEATTHIKTSTKLSPSATADETFLSSSRSSTEEYQTETISESHGGNGRIDSTTYGSGSFGNDRDIVEATEDGIETSSSSVVSETVRENRPEKVKPPIPPEDNTRAPESSSHSVLHSTDNEFTKSTEFESLSSDSSTSHTGYRTTGSSESSDLNSPTAAGLPMSSTMERPKDDQYSESSDETSLAESETTSHSTSTSSVQTTDHVFNAPDEHPIQNYRTTGNDFDSRITSKASAGTIREEEENKATTIRTKSNLLEPENTEEEKATLLTISENTSDRKGFTGATSISKITEADEFSAEFPDITDVHSGIVTKLPLAEAGEFSGETPGSHETNSENIADKTFQINSKDGATVASQQEGSEHRSSLVDETRGTTLKTRTESVAKYNEDVSEESRSENKEQRTADLRSVTTENENLSTMMASVDSQSEKGSVRSDLSLKGSNRNVGSLSTSSTSPLELLEQSEKATKESNRFENGNDNRTSMQSSSAKSGTIDRIGSVTASNVEKAFSTVNDEQDHIRTTYNEDNGNTDGFEFREQPSREEKELITTDPNQPAITGLNVQDKDEKESTPAKTKQDHAASAPVGTSSKANRHLGNEHSREQTAPHFDDRSTLAEESFSTETEIGSTLPSKETVEGTTEPSTENAASIITTPHTFEVSISVNDATESTGTFVTPTLGTSLDSEFSSEDIGTADRSTSVTSRSSSGSSFPSFKEQHTSLNSGALTQDSEPIGAKGANEITFVNIPSTPEEFLEMPRAESGEALVNVENRRSFIETSRHAMRVWPSGKAMSKTTVQNSDLKFDFDEDERSILPEITTTSAERSSAHDFDIQVTESASQTSAILSNSRKIGTLQNHATIGGETETFDEQTKEHIDAASSRLPLFLNVENAAMTSPNINTIQGAKTNQQGGSAEKLGRDGEVSSLNSQSTYAIADQMDAVLNSRSSRLQNQHYESTKTAIPTPATIPEAYNAVSPASEAPSSTASSLVTEENNSEVNTFHRDRLVEDHKGTSSGIDFDKTANGRASSANAELQPKHFGGDHNIRAHNKVATDRSDVRERSHTIMSALPLVSDVHATKTFENAKGGESAGSLDLTVGEEAPSIATNKMISEERVETDSLSDATKAHGAYLGGTMHEALQKGNRKSSFPSSHEDEEAKSGGLVDFPSFRSRNFDNSMSSHIPSNEVLEQLSGTDRSSLSADVADSSPSLPISAYGRLSTQHPEKLRKPQGDFAESAKQAKQNSTRRISLSRGSVYPCIVDLIIAIDYEPSITDDRENTARFMRRIMSNWTLSDNAIRVAIVSYGLDDGVGIYLDGFTNSRTEAAEALKYSLESGGGGVGVVYPLSRYYLRF</sequence>
<evidence type="ECO:0000256" key="1">
    <source>
        <dbReference type="SAM" id="MobiDB-lite"/>
    </source>
</evidence>
<feature type="compositionally biased region" description="Polar residues" evidence="1">
    <location>
        <begin position="832"/>
        <end position="843"/>
    </location>
</feature>
<organism evidence="5 6">
    <name type="scientific">Toxocara canis</name>
    <name type="common">Canine roundworm</name>
    <dbReference type="NCBI Taxonomy" id="6265"/>
    <lineage>
        <taxon>Eukaryota</taxon>
        <taxon>Metazoa</taxon>
        <taxon>Ecdysozoa</taxon>
        <taxon>Nematoda</taxon>
        <taxon>Chromadorea</taxon>
        <taxon>Rhabditida</taxon>
        <taxon>Spirurina</taxon>
        <taxon>Ascaridomorpha</taxon>
        <taxon>Ascaridoidea</taxon>
        <taxon>Toxocaridae</taxon>
        <taxon>Toxocara</taxon>
    </lineage>
</organism>
<feature type="compositionally biased region" description="Basic and acidic residues" evidence="1">
    <location>
        <begin position="577"/>
        <end position="586"/>
    </location>
</feature>
<feature type="region of interest" description="Disordered" evidence="1">
    <location>
        <begin position="357"/>
        <end position="440"/>
    </location>
</feature>
<feature type="compositionally biased region" description="Low complexity" evidence="1">
    <location>
        <begin position="797"/>
        <end position="818"/>
    </location>
</feature>
<dbReference type="WBParaSite" id="TCNE_0001296001-mRNA-1">
    <property type="protein sequence ID" value="TCNE_0001296001-mRNA-1"/>
    <property type="gene ID" value="TCNE_0001296001"/>
</dbReference>
<reference evidence="4 5" key="2">
    <citation type="submission" date="2018-11" db="EMBL/GenBank/DDBJ databases">
        <authorList>
            <consortium name="Pathogen Informatics"/>
        </authorList>
    </citation>
    <scope>NUCLEOTIDE SEQUENCE [LARGE SCALE GENOMIC DNA]</scope>
</reference>
<evidence type="ECO:0000256" key="2">
    <source>
        <dbReference type="SAM" id="Phobius"/>
    </source>
</evidence>
<feature type="transmembrane region" description="Helical" evidence="2">
    <location>
        <begin position="21"/>
        <end position="47"/>
    </location>
</feature>
<feature type="compositionally biased region" description="Basic and acidic residues" evidence="1">
    <location>
        <begin position="1205"/>
        <end position="1224"/>
    </location>
</feature>
<feature type="compositionally biased region" description="Basic and acidic residues" evidence="1">
    <location>
        <begin position="315"/>
        <end position="331"/>
    </location>
</feature>
<feature type="compositionally biased region" description="Polar residues" evidence="1">
    <location>
        <begin position="1594"/>
        <end position="1604"/>
    </location>
</feature>
<feature type="compositionally biased region" description="Polar residues" evidence="1">
    <location>
        <begin position="1228"/>
        <end position="1261"/>
    </location>
</feature>
<dbReference type="EMBL" id="UYWY01021495">
    <property type="protein sequence ID" value="VDM44281.1"/>
    <property type="molecule type" value="Genomic_DNA"/>
</dbReference>
<dbReference type="InterPro" id="IPR036465">
    <property type="entry name" value="vWFA_dom_sf"/>
</dbReference>
<evidence type="ECO:0000313" key="4">
    <source>
        <dbReference type="EMBL" id="VDM44281.1"/>
    </source>
</evidence>
<keyword evidence="2" id="KW-1133">Transmembrane helix</keyword>
<feature type="compositionally biased region" description="Basic and acidic residues" evidence="1">
    <location>
        <begin position="291"/>
        <end position="308"/>
    </location>
</feature>
<accession>A0A183UWU0</accession>
<feature type="compositionally biased region" description="Basic and acidic residues" evidence="1">
    <location>
        <begin position="973"/>
        <end position="1018"/>
    </location>
</feature>
<feature type="compositionally biased region" description="Basic and acidic residues" evidence="1">
    <location>
        <begin position="1074"/>
        <end position="1089"/>
    </location>
</feature>
<evidence type="ECO:0000313" key="5">
    <source>
        <dbReference type="Proteomes" id="UP000050794"/>
    </source>
</evidence>
<dbReference type="InterPro" id="IPR002035">
    <property type="entry name" value="VWF_A"/>
</dbReference>
<feature type="region of interest" description="Disordered" evidence="1">
    <location>
        <begin position="1580"/>
        <end position="1604"/>
    </location>
</feature>
<dbReference type="Proteomes" id="UP000050794">
    <property type="component" value="Unassembled WGS sequence"/>
</dbReference>
<feature type="compositionally biased region" description="Basic and acidic residues" evidence="1">
    <location>
        <begin position="734"/>
        <end position="743"/>
    </location>
</feature>
<feature type="region of interest" description="Disordered" evidence="1">
    <location>
        <begin position="237"/>
        <end position="331"/>
    </location>
</feature>
<feature type="compositionally biased region" description="Polar residues" evidence="1">
    <location>
        <begin position="1021"/>
        <end position="1038"/>
    </location>
</feature>
<feature type="region of interest" description="Disordered" evidence="1">
    <location>
        <begin position="1795"/>
        <end position="1842"/>
    </location>
</feature>
<evidence type="ECO:0000313" key="6">
    <source>
        <dbReference type="WBParaSite" id="TCNE_0001296001-mRNA-1"/>
    </source>
</evidence>
<feature type="compositionally biased region" description="Polar residues" evidence="1">
    <location>
        <begin position="1327"/>
        <end position="1338"/>
    </location>
</feature>
<feature type="compositionally biased region" description="Polar residues" evidence="1">
    <location>
        <begin position="1795"/>
        <end position="1814"/>
    </location>
</feature>
<feature type="region of interest" description="Disordered" evidence="1">
    <location>
        <begin position="575"/>
        <end position="598"/>
    </location>
</feature>
<feature type="region of interest" description="Disordered" evidence="1">
    <location>
        <begin position="1293"/>
        <end position="1339"/>
    </location>
</feature>
<feature type="compositionally biased region" description="Low complexity" evidence="1">
    <location>
        <begin position="1305"/>
        <end position="1322"/>
    </location>
</feature>
<feature type="compositionally biased region" description="Basic and acidic residues" evidence="1">
    <location>
        <begin position="1173"/>
        <end position="1189"/>
    </location>
</feature>
<dbReference type="PROSITE" id="PS50234">
    <property type="entry name" value="VWFA"/>
    <property type="match status" value="1"/>
</dbReference>